<feature type="domain" description="HD/PDEase" evidence="8">
    <location>
        <begin position="29"/>
        <end position="143"/>
    </location>
</feature>
<evidence type="ECO:0000256" key="7">
    <source>
        <dbReference type="ARBA" id="ARBA00022801"/>
    </source>
</evidence>
<dbReference type="GO" id="GO:0002953">
    <property type="term" value="F:5'-deoxynucleotidase activity"/>
    <property type="evidence" value="ECO:0007669"/>
    <property type="project" value="UniProtKB-EC"/>
</dbReference>
<dbReference type="EC" id="3.1.3.89" evidence="5"/>
<sequence>MIEKIFHLIQQAGSLMQMPRSHTRHLGTTYDTVASHSFHVAIIAYCISRMEGLSDEKAMKSSTMGLFHDLAEARTGDLDFVAKHYTKADEEKAVEDQFSGINFGKELHKLIEEYEIRESLESKCAKDADSLEQLYQEWVLSWQGNKLAQKWFDSDYKDRVPGLRTESAKKLAHQMKDSNPQEWWWSQFVKDDMAIDREKLLGKK</sequence>
<evidence type="ECO:0000256" key="4">
    <source>
        <dbReference type="ARBA" id="ARBA00011738"/>
    </source>
</evidence>
<accession>A0A1F4WIZ4</accession>
<evidence type="ECO:0000256" key="5">
    <source>
        <dbReference type="ARBA" id="ARBA00012964"/>
    </source>
</evidence>
<dbReference type="SMART" id="SM00471">
    <property type="entry name" value="HDc"/>
    <property type="match status" value="1"/>
</dbReference>
<dbReference type="InterPro" id="IPR006674">
    <property type="entry name" value="HD_domain"/>
</dbReference>
<dbReference type="SUPFAM" id="SSF109604">
    <property type="entry name" value="HD-domain/PDEase-like"/>
    <property type="match status" value="1"/>
</dbReference>
<evidence type="ECO:0000256" key="3">
    <source>
        <dbReference type="ARBA" id="ARBA00001941"/>
    </source>
</evidence>
<proteinExistence type="predicted"/>
<dbReference type="Proteomes" id="UP000179113">
    <property type="component" value="Unassembled WGS sequence"/>
</dbReference>
<keyword evidence="6" id="KW-0479">Metal-binding</keyword>
<keyword evidence="7" id="KW-0378">Hydrolase</keyword>
<comment type="catalytic activity">
    <reaction evidence="1">
        <text>a 2'-deoxyribonucleoside 5'-phosphate + H2O = a 2'-deoxyribonucleoside + phosphate</text>
        <dbReference type="Rhea" id="RHEA:36167"/>
        <dbReference type="ChEBI" id="CHEBI:15377"/>
        <dbReference type="ChEBI" id="CHEBI:18274"/>
        <dbReference type="ChEBI" id="CHEBI:43474"/>
        <dbReference type="ChEBI" id="CHEBI:65317"/>
        <dbReference type="EC" id="3.1.3.89"/>
    </reaction>
</comment>
<dbReference type="PANTHER" id="PTHR11845:SF13">
    <property type="entry name" value="5'-DEOXYNUCLEOTIDASE HDDC2"/>
    <property type="match status" value="1"/>
</dbReference>
<comment type="caution">
    <text evidence="9">The sequence shown here is derived from an EMBL/GenBank/DDBJ whole genome shotgun (WGS) entry which is preliminary data.</text>
</comment>
<evidence type="ECO:0000256" key="1">
    <source>
        <dbReference type="ARBA" id="ARBA00001638"/>
    </source>
</evidence>
<comment type="cofactor">
    <cofactor evidence="3">
        <name>Co(2+)</name>
        <dbReference type="ChEBI" id="CHEBI:48828"/>
    </cofactor>
</comment>
<gene>
    <name evidence="9" type="ORF">A2415_03860</name>
</gene>
<reference evidence="9 10" key="1">
    <citation type="journal article" date="2016" name="Nat. Commun.">
        <title>Thousands of microbial genomes shed light on interconnected biogeochemical processes in an aquifer system.</title>
        <authorList>
            <person name="Anantharaman K."/>
            <person name="Brown C.T."/>
            <person name="Hug L.A."/>
            <person name="Sharon I."/>
            <person name="Castelle C.J."/>
            <person name="Probst A.J."/>
            <person name="Thomas B.C."/>
            <person name="Singh A."/>
            <person name="Wilkins M.J."/>
            <person name="Karaoz U."/>
            <person name="Brodie E.L."/>
            <person name="Williams K.H."/>
            <person name="Hubbard S.S."/>
            <person name="Banfield J.F."/>
        </authorList>
    </citation>
    <scope>NUCLEOTIDE SEQUENCE [LARGE SCALE GENOMIC DNA]</scope>
</reference>
<name>A0A1F4WIZ4_UNCKA</name>
<comment type="cofactor">
    <cofactor evidence="2">
        <name>Mn(2+)</name>
        <dbReference type="ChEBI" id="CHEBI:29035"/>
    </cofactor>
</comment>
<protein>
    <recommendedName>
        <fullName evidence="5">5'-deoxynucleotidase</fullName>
        <ecNumber evidence="5">3.1.3.89</ecNumber>
    </recommendedName>
</protein>
<dbReference type="GO" id="GO:0046872">
    <property type="term" value="F:metal ion binding"/>
    <property type="evidence" value="ECO:0007669"/>
    <property type="project" value="UniProtKB-KW"/>
</dbReference>
<evidence type="ECO:0000313" key="10">
    <source>
        <dbReference type="Proteomes" id="UP000179113"/>
    </source>
</evidence>
<dbReference type="Gene3D" id="1.10.3210.10">
    <property type="entry name" value="Hypothetical protein af1432"/>
    <property type="match status" value="1"/>
</dbReference>
<evidence type="ECO:0000259" key="8">
    <source>
        <dbReference type="SMART" id="SM00471"/>
    </source>
</evidence>
<evidence type="ECO:0000256" key="6">
    <source>
        <dbReference type="ARBA" id="ARBA00022723"/>
    </source>
</evidence>
<dbReference type="InterPro" id="IPR039356">
    <property type="entry name" value="YfbR/HDDC2"/>
</dbReference>
<dbReference type="AlphaFoldDB" id="A0A1F4WIZ4"/>
<organism evidence="9 10">
    <name type="scientific">candidate division WWE3 bacterium RIFOXYC1_FULL_39_7</name>
    <dbReference type="NCBI Taxonomy" id="1802643"/>
    <lineage>
        <taxon>Bacteria</taxon>
        <taxon>Katanobacteria</taxon>
    </lineage>
</organism>
<evidence type="ECO:0000256" key="2">
    <source>
        <dbReference type="ARBA" id="ARBA00001936"/>
    </source>
</evidence>
<comment type="subunit">
    <text evidence="4">Homodimer.</text>
</comment>
<dbReference type="GO" id="GO:0005737">
    <property type="term" value="C:cytoplasm"/>
    <property type="evidence" value="ECO:0007669"/>
    <property type="project" value="TreeGrafter"/>
</dbReference>
<dbReference type="Pfam" id="PF13023">
    <property type="entry name" value="HD_3"/>
    <property type="match status" value="1"/>
</dbReference>
<dbReference type="InterPro" id="IPR003607">
    <property type="entry name" value="HD/PDEase_dom"/>
</dbReference>
<dbReference type="EMBL" id="MEWA01000021">
    <property type="protein sequence ID" value="OGC69361.1"/>
    <property type="molecule type" value="Genomic_DNA"/>
</dbReference>
<evidence type="ECO:0000313" key="9">
    <source>
        <dbReference type="EMBL" id="OGC69361.1"/>
    </source>
</evidence>
<dbReference type="PANTHER" id="PTHR11845">
    <property type="entry name" value="5'-DEOXYNUCLEOTIDASE HDDC2"/>
    <property type="match status" value="1"/>
</dbReference>